<dbReference type="Gene3D" id="2.60.120.200">
    <property type="match status" value="1"/>
</dbReference>
<dbReference type="Proteomes" id="UP000324091">
    <property type="component" value="Chromosome 5"/>
</dbReference>
<gene>
    <name evidence="1" type="ORF">D4764_05G0003250</name>
</gene>
<keyword evidence="2" id="KW-1185">Reference proteome</keyword>
<keyword evidence="1" id="KW-0176">Collagen</keyword>
<evidence type="ECO:0000313" key="1">
    <source>
        <dbReference type="EMBL" id="TWW60235.1"/>
    </source>
</evidence>
<dbReference type="AlphaFoldDB" id="A0A5C6MZC8"/>
<evidence type="ECO:0000313" key="2">
    <source>
        <dbReference type="Proteomes" id="UP000324091"/>
    </source>
</evidence>
<dbReference type="EMBL" id="RHFK02000018">
    <property type="protein sequence ID" value="TWW60235.1"/>
    <property type="molecule type" value="Genomic_DNA"/>
</dbReference>
<proteinExistence type="predicted"/>
<organism evidence="1 2">
    <name type="scientific">Takifugu flavidus</name>
    <name type="common">sansaifugu</name>
    <dbReference type="NCBI Taxonomy" id="433684"/>
    <lineage>
        <taxon>Eukaryota</taxon>
        <taxon>Metazoa</taxon>
        <taxon>Chordata</taxon>
        <taxon>Craniata</taxon>
        <taxon>Vertebrata</taxon>
        <taxon>Euteleostomi</taxon>
        <taxon>Actinopterygii</taxon>
        <taxon>Neopterygii</taxon>
        <taxon>Teleostei</taxon>
        <taxon>Neoteleostei</taxon>
        <taxon>Acanthomorphata</taxon>
        <taxon>Eupercaria</taxon>
        <taxon>Tetraodontiformes</taxon>
        <taxon>Tetradontoidea</taxon>
        <taxon>Tetraodontidae</taxon>
        <taxon>Takifugu</taxon>
    </lineage>
</organism>
<protein>
    <submittedName>
        <fullName evidence="1">Collagen alpha-1(XXVII) chain B</fullName>
    </submittedName>
</protein>
<dbReference type="InterPro" id="IPR013320">
    <property type="entry name" value="ConA-like_dom_sf"/>
</dbReference>
<sequence length="243" mass="27214">MEPDNAPYSTLKTAGVGGLTQAQDVDVLQQLGLFGRSTSAHFGSRSMPNGIIPSKRGVILTPRARVQVPVHAVIPATYAPTNLSLVLSLSVHRINSAFLFSVLSKKKKVQLGVQFAPGKVVVHVGQRSLVKFDYDVHDGQWHNLALDVQGRQSLLLQRTDSKHLTWNQRGSHCCLVHLVLKEHRDHRDHWVLKGSPGCQESQEREARGVSLVLTETQVYLDKLERRENLVLWVQRDYLAILDK</sequence>
<feature type="non-terminal residue" evidence="1">
    <location>
        <position position="243"/>
    </location>
</feature>
<dbReference type="GO" id="GO:0005581">
    <property type="term" value="C:collagen trimer"/>
    <property type="evidence" value="ECO:0007669"/>
    <property type="project" value="UniProtKB-KW"/>
</dbReference>
<dbReference type="SUPFAM" id="SSF49899">
    <property type="entry name" value="Concanavalin A-like lectins/glucanases"/>
    <property type="match status" value="1"/>
</dbReference>
<comment type="caution">
    <text evidence="1">The sequence shown here is derived from an EMBL/GenBank/DDBJ whole genome shotgun (WGS) entry which is preliminary data.</text>
</comment>
<name>A0A5C6MZC8_9TELE</name>
<reference evidence="1 2" key="1">
    <citation type="submission" date="2019-04" db="EMBL/GenBank/DDBJ databases">
        <title>Chromosome genome assembly for Takifugu flavidus.</title>
        <authorList>
            <person name="Xiao S."/>
        </authorList>
    </citation>
    <scope>NUCLEOTIDE SEQUENCE [LARGE SCALE GENOMIC DNA]</scope>
    <source>
        <strain evidence="1">HTHZ2018</strain>
        <tissue evidence="1">Muscle</tissue>
    </source>
</reference>
<accession>A0A5C6MZC8</accession>